<evidence type="ECO:0000256" key="1">
    <source>
        <dbReference type="ARBA" id="ARBA00006484"/>
    </source>
</evidence>
<sequence>MTEQFKDKTVVVTGAGVGIGLEIARRLVAQGACVMSADITVTPELTKLTEESGGFALELDLGSRDGPPALIEAAVERSGQLDVLINNLGASPVRTSFLTTTDDDWARLFEINFFSMVRATRSAMPHLIKTKGAVVSIASILAREPIIIQPDYCATKAAILSLTKTISKEFGPDGVRAVCVSPGPTLTPQWTDPGGQIEQYAERAGVSPEEALRDTIPRDLDLDLRRFIRPSEIADAVLFAAGPHASAITGTEILVDAGMRGAI</sequence>
<dbReference type="InterPro" id="IPR020904">
    <property type="entry name" value="Sc_DH/Rdtase_CS"/>
</dbReference>
<comment type="similarity">
    <text evidence="1">Belongs to the short-chain dehydrogenases/reductases (SDR) family.</text>
</comment>
<dbReference type="OrthoDB" id="9797020at2"/>
<dbReference type="PRINTS" id="PR00081">
    <property type="entry name" value="GDHRDH"/>
</dbReference>
<protein>
    <submittedName>
        <fullName evidence="3">Short-chain dehydrogenase/reductase-family protein</fullName>
    </submittedName>
</protein>
<dbReference type="Pfam" id="PF13561">
    <property type="entry name" value="adh_short_C2"/>
    <property type="match status" value="1"/>
</dbReference>
<dbReference type="eggNOG" id="COG1028">
    <property type="taxonomic scope" value="Bacteria"/>
</dbReference>
<dbReference type="PROSITE" id="PS00061">
    <property type="entry name" value="ADH_SHORT"/>
    <property type="match status" value="1"/>
</dbReference>
<dbReference type="InterPro" id="IPR036291">
    <property type="entry name" value="NAD(P)-bd_dom_sf"/>
</dbReference>
<organism evidence="3 4">
    <name type="scientific">Octadecabacter antarcticus 307</name>
    <dbReference type="NCBI Taxonomy" id="391626"/>
    <lineage>
        <taxon>Bacteria</taxon>
        <taxon>Pseudomonadati</taxon>
        <taxon>Pseudomonadota</taxon>
        <taxon>Alphaproteobacteria</taxon>
        <taxon>Rhodobacterales</taxon>
        <taxon>Roseobacteraceae</taxon>
        <taxon>Octadecabacter</taxon>
    </lineage>
</organism>
<dbReference type="RefSeq" id="WP_015500646.1">
    <property type="nucleotide sequence ID" value="NC_020911.1"/>
</dbReference>
<dbReference type="InterPro" id="IPR002347">
    <property type="entry name" value="SDR_fam"/>
</dbReference>
<dbReference type="SUPFAM" id="SSF51735">
    <property type="entry name" value="NAD(P)-binding Rossmann-fold domains"/>
    <property type="match status" value="1"/>
</dbReference>
<evidence type="ECO:0000313" key="3">
    <source>
        <dbReference type="EMBL" id="AGI68665.1"/>
    </source>
</evidence>
<dbReference type="PRINTS" id="PR00080">
    <property type="entry name" value="SDRFAMILY"/>
</dbReference>
<dbReference type="STRING" id="391626.OAN307_c31310"/>
<keyword evidence="4" id="KW-1185">Reference proteome</keyword>
<dbReference type="Gene3D" id="3.40.50.720">
    <property type="entry name" value="NAD(P)-binding Rossmann-like Domain"/>
    <property type="match status" value="1"/>
</dbReference>
<dbReference type="PANTHER" id="PTHR43639:SF1">
    <property type="entry name" value="SHORT-CHAIN DEHYDROGENASE_REDUCTASE FAMILY PROTEIN"/>
    <property type="match status" value="1"/>
</dbReference>
<proteinExistence type="inferred from homology"/>
<dbReference type="Proteomes" id="UP000005307">
    <property type="component" value="Chromosome"/>
</dbReference>
<dbReference type="KEGG" id="oat:OAN307_c31310"/>
<evidence type="ECO:0000256" key="2">
    <source>
        <dbReference type="ARBA" id="ARBA00023002"/>
    </source>
</evidence>
<dbReference type="CDD" id="cd05233">
    <property type="entry name" value="SDR_c"/>
    <property type="match status" value="1"/>
</dbReference>
<accession>M9RFR4</accession>
<keyword evidence="2" id="KW-0560">Oxidoreductase</keyword>
<dbReference type="HOGENOM" id="CLU_010194_1_0_5"/>
<evidence type="ECO:0000313" key="4">
    <source>
        <dbReference type="Proteomes" id="UP000005307"/>
    </source>
</evidence>
<dbReference type="GO" id="GO:0016491">
    <property type="term" value="F:oxidoreductase activity"/>
    <property type="evidence" value="ECO:0007669"/>
    <property type="project" value="UniProtKB-KW"/>
</dbReference>
<dbReference type="EMBL" id="CP003740">
    <property type="protein sequence ID" value="AGI68665.1"/>
    <property type="molecule type" value="Genomic_DNA"/>
</dbReference>
<dbReference type="FunFam" id="3.40.50.720:FF:000084">
    <property type="entry name" value="Short-chain dehydrogenase reductase"/>
    <property type="match status" value="1"/>
</dbReference>
<name>M9RFR4_9RHOB</name>
<reference evidence="3 4" key="1">
    <citation type="journal article" date="2013" name="PLoS ONE">
        <title>Poles Apart: Arctic and Antarctic Octadecabacter strains Share High Genome Plasticity and a New Type of Xanthorhodopsin.</title>
        <authorList>
            <person name="Vollmers J."/>
            <person name="Voget S."/>
            <person name="Dietrich S."/>
            <person name="Gollnow K."/>
            <person name="Smits M."/>
            <person name="Meyer K."/>
            <person name="Brinkhoff T."/>
            <person name="Simon M."/>
            <person name="Daniel R."/>
        </authorList>
    </citation>
    <scope>NUCLEOTIDE SEQUENCE [LARGE SCALE GENOMIC DNA]</scope>
    <source>
        <strain evidence="3 4">307</strain>
    </source>
</reference>
<dbReference type="AlphaFoldDB" id="M9RFR4"/>
<dbReference type="PANTHER" id="PTHR43639">
    <property type="entry name" value="OXIDOREDUCTASE, SHORT-CHAIN DEHYDROGENASE/REDUCTASE FAMILY (AFU_ORTHOLOGUE AFUA_5G02870)"/>
    <property type="match status" value="1"/>
</dbReference>
<gene>
    <name evidence="3" type="ORF">OAN307_c31310</name>
</gene>